<dbReference type="RefSeq" id="WP_109606747.1">
    <property type="nucleotide sequence ID" value="NZ_QGHA01000001.1"/>
</dbReference>
<dbReference type="PROSITE" id="PS51257">
    <property type="entry name" value="PROKAR_LIPOPROTEIN"/>
    <property type="match status" value="1"/>
</dbReference>
<dbReference type="EMBL" id="QGHA01000001">
    <property type="protein sequence ID" value="PWK80439.1"/>
    <property type="molecule type" value="Genomic_DNA"/>
</dbReference>
<dbReference type="SUPFAM" id="SSF82153">
    <property type="entry name" value="FAS1 domain"/>
    <property type="match status" value="1"/>
</dbReference>
<dbReference type="InterPro" id="IPR036378">
    <property type="entry name" value="FAS1_dom_sf"/>
</dbReference>
<comment type="caution">
    <text evidence="1">The sequence shown here is derived from an EMBL/GenBank/DDBJ whole genome shotgun (WGS) entry which is preliminary data.</text>
</comment>
<proteinExistence type="predicted"/>
<protein>
    <submittedName>
        <fullName evidence="1">Fasciclin domain-containing protein</fullName>
    </submittedName>
</protein>
<name>A0A316HGV4_9SPHI</name>
<gene>
    <name evidence="1" type="ORF">LX99_00906</name>
</gene>
<dbReference type="Gene3D" id="2.30.180.10">
    <property type="entry name" value="FAS1 domain"/>
    <property type="match status" value="1"/>
</dbReference>
<evidence type="ECO:0000313" key="2">
    <source>
        <dbReference type="Proteomes" id="UP000245678"/>
    </source>
</evidence>
<evidence type="ECO:0000313" key="1">
    <source>
        <dbReference type="EMBL" id="PWK80439.1"/>
    </source>
</evidence>
<sequence length="244" mass="27878">MKSNMKNIIMALAGLLLVLTGCKRDEYYKDGGKATADYPGDMLQYLQDKPVPFDTIAQIVKLAGMEDTFRKTDFTFFAPDDDVIKRTIGNNKTRGSLNKFLFDAGRDTVKKLSDIDSAIWKKYLQRYMFKGVNRLKDYPQIDIDLQNQYPGALYYAYSGDVVNIGVLYADANNIKYIGPRTLMISYIYDINNAQNAVFRNKVSSSDIKPQNGVVHTLQYNEAYFGFSQDDFYQEIYFAGLHHSD</sequence>
<dbReference type="AlphaFoldDB" id="A0A316HGV4"/>
<dbReference type="Proteomes" id="UP000245678">
    <property type="component" value="Unassembled WGS sequence"/>
</dbReference>
<keyword evidence="2" id="KW-1185">Reference proteome</keyword>
<reference evidence="1 2" key="1">
    <citation type="submission" date="2018-05" db="EMBL/GenBank/DDBJ databases">
        <title>Genomic Encyclopedia of Archaeal and Bacterial Type Strains, Phase II (KMG-II): from individual species to whole genera.</title>
        <authorList>
            <person name="Goeker M."/>
        </authorList>
    </citation>
    <scope>NUCLEOTIDE SEQUENCE [LARGE SCALE GENOMIC DNA]</scope>
    <source>
        <strain evidence="1 2">DSM 19975</strain>
    </source>
</reference>
<accession>A0A316HGV4</accession>
<organism evidence="1 2">
    <name type="scientific">Mucilaginibacter oryzae</name>
    <dbReference type="NCBI Taxonomy" id="468058"/>
    <lineage>
        <taxon>Bacteria</taxon>
        <taxon>Pseudomonadati</taxon>
        <taxon>Bacteroidota</taxon>
        <taxon>Sphingobacteriia</taxon>
        <taxon>Sphingobacteriales</taxon>
        <taxon>Sphingobacteriaceae</taxon>
        <taxon>Mucilaginibacter</taxon>
    </lineage>
</organism>